<gene>
    <name evidence="5" type="ORF">SAMN04488696_2623</name>
</gene>
<dbReference type="PANTHER" id="PTHR38465">
    <property type="entry name" value="HTH-TYPE TRANSCRIPTIONAL REGULATOR MJ1563-RELATED"/>
    <property type="match status" value="1"/>
</dbReference>
<dbReference type="Gene3D" id="1.10.10.10">
    <property type="entry name" value="Winged helix-like DNA-binding domain superfamily/Winged helix DNA-binding domain"/>
    <property type="match status" value="1"/>
</dbReference>
<dbReference type="Proteomes" id="UP000198535">
    <property type="component" value="Unassembled WGS sequence"/>
</dbReference>
<organism evidence="5 6">
    <name type="scientific">Methanolobus profundi</name>
    <dbReference type="NCBI Taxonomy" id="487685"/>
    <lineage>
        <taxon>Archaea</taxon>
        <taxon>Methanobacteriati</taxon>
        <taxon>Methanobacteriota</taxon>
        <taxon>Stenosarchaea group</taxon>
        <taxon>Methanomicrobia</taxon>
        <taxon>Methanosarcinales</taxon>
        <taxon>Methanosarcinaceae</taxon>
        <taxon>Methanolobus</taxon>
    </lineage>
</organism>
<keyword evidence="2 5" id="KW-0238">DNA-binding</keyword>
<dbReference type="AlphaFoldDB" id="A0A1I4U8B8"/>
<keyword evidence="6" id="KW-1185">Reference proteome</keyword>
<evidence type="ECO:0000256" key="2">
    <source>
        <dbReference type="ARBA" id="ARBA00023125"/>
    </source>
</evidence>
<dbReference type="EMBL" id="FOUJ01000006">
    <property type="protein sequence ID" value="SFM85214.1"/>
    <property type="molecule type" value="Genomic_DNA"/>
</dbReference>
<dbReference type="SUPFAM" id="SSF46785">
    <property type="entry name" value="Winged helix' DNA-binding domain"/>
    <property type="match status" value="1"/>
</dbReference>
<evidence type="ECO:0000313" key="6">
    <source>
        <dbReference type="Proteomes" id="UP000198535"/>
    </source>
</evidence>
<name>A0A1I4U8B8_9EURY</name>
<evidence type="ECO:0000313" key="5">
    <source>
        <dbReference type="EMBL" id="SFM85214.1"/>
    </source>
</evidence>
<feature type="region of interest" description="Disordered" evidence="4">
    <location>
        <begin position="1"/>
        <end position="26"/>
    </location>
</feature>
<dbReference type="InterPro" id="IPR052362">
    <property type="entry name" value="HTH-GbsR_regulator"/>
</dbReference>
<dbReference type="PANTHER" id="PTHR38465:SF1">
    <property type="entry name" value="HTH-TYPE TRANSCRIPTIONAL REGULATOR MJ1563-RELATED"/>
    <property type="match status" value="1"/>
</dbReference>
<dbReference type="STRING" id="487685.SAMN04488696_2623"/>
<protein>
    <submittedName>
        <fullName evidence="5">DNA-binding transcriptional regulator GbsR, MarR family</fullName>
    </submittedName>
</protein>
<proteinExistence type="predicted"/>
<dbReference type="OrthoDB" id="85881at2157"/>
<dbReference type="GO" id="GO:0003677">
    <property type="term" value="F:DNA binding"/>
    <property type="evidence" value="ECO:0007669"/>
    <property type="project" value="UniProtKB-KW"/>
</dbReference>
<evidence type="ECO:0000256" key="3">
    <source>
        <dbReference type="ARBA" id="ARBA00023163"/>
    </source>
</evidence>
<dbReference type="InterPro" id="IPR036390">
    <property type="entry name" value="WH_DNA-bd_sf"/>
</dbReference>
<accession>A0A1I4U8B8</accession>
<keyword evidence="1" id="KW-0805">Transcription regulation</keyword>
<reference evidence="6" key="1">
    <citation type="submission" date="2016-10" db="EMBL/GenBank/DDBJ databases">
        <authorList>
            <person name="Varghese N."/>
            <person name="Submissions S."/>
        </authorList>
    </citation>
    <scope>NUCLEOTIDE SEQUENCE [LARGE SCALE GENOMIC DNA]</scope>
    <source>
        <strain evidence="6">Mob M</strain>
    </source>
</reference>
<evidence type="ECO:0000256" key="1">
    <source>
        <dbReference type="ARBA" id="ARBA00023015"/>
    </source>
</evidence>
<dbReference type="InterPro" id="IPR036388">
    <property type="entry name" value="WH-like_DNA-bd_sf"/>
</dbReference>
<evidence type="ECO:0000256" key="4">
    <source>
        <dbReference type="SAM" id="MobiDB-lite"/>
    </source>
</evidence>
<feature type="compositionally biased region" description="Basic and acidic residues" evidence="4">
    <location>
        <begin position="1"/>
        <end position="10"/>
    </location>
</feature>
<dbReference type="RefSeq" id="WP_091937658.1">
    <property type="nucleotide sequence ID" value="NZ_FOUJ01000006.1"/>
</dbReference>
<keyword evidence="3" id="KW-0804">Transcription</keyword>
<sequence>MDTDGKKEKLTANIRPVRPGDDRIGKAEHHSFPSPCLLCNRRSVSQEYPESAKDEFTELLTQNLKAMGFDEISSKILAFLFFETEEMSLEEISVETGYSLSAISTAMKKLSQYHILKRFTRPGSKKVFFILEKDLISLSTQMLRMRYESIFPLTKKILPGIIREYEQKGPGSIEDDLEVIKAYYGQMLELENIYGKLLEIMDNTNIDIGNRNSLQDE</sequence>